<keyword evidence="2" id="KW-0812">Transmembrane</keyword>
<organism evidence="3 4">
    <name type="scientific">Lachancea quebecensis</name>
    <dbReference type="NCBI Taxonomy" id="1654605"/>
    <lineage>
        <taxon>Eukaryota</taxon>
        <taxon>Fungi</taxon>
        <taxon>Dikarya</taxon>
        <taxon>Ascomycota</taxon>
        <taxon>Saccharomycotina</taxon>
        <taxon>Saccharomycetes</taxon>
        <taxon>Saccharomycetales</taxon>
        <taxon>Saccharomycetaceae</taxon>
        <taxon>Lachancea</taxon>
    </lineage>
</organism>
<keyword evidence="2" id="KW-0472">Membrane</keyword>
<sequence>MSDGLTHGFQNPNRQQRRAAAMRANPPFRGHLGPRHRQENPFRWPPGIQRRQYLRLFLQNLLILDHLLMMVLFPFSVYNVLKILLTEVTFSNSDFVTDIAAYCKFSSILSEDGKSVVLFKSGFGLLGKFHNIIVYYSAPLFAWLSSNSSVSSLVTRAYTLAVKITAVMLYALYGVSASTYVCFATFFFSLCLLMTCFRRYKGVAKILGQLYRTTNGVF</sequence>
<evidence type="ECO:0000256" key="2">
    <source>
        <dbReference type="SAM" id="Phobius"/>
    </source>
</evidence>
<feature type="transmembrane region" description="Helical" evidence="2">
    <location>
        <begin position="53"/>
        <end position="75"/>
    </location>
</feature>
<name>A0A0P1KR44_9SACH</name>
<dbReference type="AlphaFoldDB" id="A0A0P1KR44"/>
<reference evidence="4" key="1">
    <citation type="submission" date="2015-10" db="EMBL/GenBank/DDBJ databases">
        <authorList>
            <person name="Devillers H."/>
        </authorList>
    </citation>
    <scope>NUCLEOTIDE SEQUENCE [LARGE SCALE GENOMIC DNA]</scope>
</reference>
<accession>A0A0P1KR44</accession>
<gene>
    <name evidence="3" type="ORF">LAQU0_S05e03268g</name>
</gene>
<dbReference type="EMBL" id="LN890537">
    <property type="protein sequence ID" value="CUS22344.1"/>
    <property type="molecule type" value="Genomic_DNA"/>
</dbReference>
<keyword evidence="4" id="KW-1185">Reference proteome</keyword>
<feature type="transmembrane region" description="Helical" evidence="2">
    <location>
        <begin position="129"/>
        <end position="146"/>
    </location>
</feature>
<feature type="region of interest" description="Disordered" evidence="1">
    <location>
        <begin position="1"/>
        <end position="42"/>
    </location>
</feature>
<feature type="compositionally biased region" description="Low complexity" evidence="1">
    <location>
        <begin position="10"/>
        <end position="27"/>
    </location>
</feature>
<proteinExistence type="predicted"/>
<dbReference type="Proteomes" id="UP000236544">
    <property type="component" value="Unassembled WGS sequence"/>
</dbReference>
<evidence type="ECO:0000313" key="4">
    <source>
        <dbReference type="Proteomes" id="UP000236544"/>
    </source>
</evidence>
<protein>
    <submittedName>
        <fullName evidence="3">LAQU0S05e03268g1_1</fullName>
    </submittedName>
</protein>
<evidence type="ECO:0000313" key="3">
    <source>
        <dbReference type="EMBL" id="CUS22344.1"/>
    </source>
</evidence>
<evidence type="ECO:0000256" key="1">
    <source>
        <dbReference type="SAM" id="MobiDB-lite"/>
    </source>
</evidence>
<dbReference type="OrthoDB" id="4060403at2759"/>
<keyword evidence="2" id="KW-1133">Transmembrane helix</keyword>